<dbReference type="Gene3D" id="3.40.50.150">
    <property type="entry name" value="Vaccinia Virus protein VP39"/>
    <property type="match status" value="1"/>
</dbReference>
<proteinExistence type="inferred from homology"/>
<dbReference type="SUPFAM" id="SSF53335">
    <property type="entry name" value="S-adenosyl-L-methionine-dependent methyltransferases"/>
    <property type="match status" value="1"/>
</dbReference>
<dbReference type="PANTHER" id="PTHR43619">
    <property type="entry name" value="S-ADENOSYL-L-METHIONINE-DEPENDENT METHYLTRANSFERASE YKTD-RELATED"/>
    <property type="match status" value="1"/>
</dbReference>
<organism evidence="7 8">
    <name type="scientific">Mycobacterium mantenii</name>
    <dbReference type="NCBI Taxonomy" id="560555"/>
    <lineage>
        <taxon>Bacteria</taxon>
        <taxon>Bacillati</taxon>
        <taxon>Actinomycetota</taxon>
        <taxon>Actinomycetes</taxon>
        <taxon>Mycobacteriales</taxon>
        <taxon>Mycobacteriaceae</taxon>
        <taxon>Mycobacterium</taxon>
        <taxon>Mycobacterium avium complex (MAC)</taxon>
    </lineage>
</organism>
<dbReference type="EMBL" id="MVHW01000008">
    <property type="protein sequence ID" value="ORB06646.1"/>
    <property type="molecule type" value="Genomic_DNA"/>
</dbReference>
<dbReference type="STRING" id="560555.BST30_09465"/>
<dbReference type="Proteomes" id="UP000192760">
    <property type="component" value="Unassembled WGS sequence"/>
</dbReference>
<evidence type="ECO:0000256" key="1">
    <source>
        <dbReference type="ARBA" id="ARBA00003907"/>
    </source>
</evidence>
<evidence type="ECO:0000256" key="3">
    <source>
        <dbReference type="ARBA" id="ARBA00022603"/>
    </source>
</evidence>
<comment type="similarity">
    <text evidence="2 6">Belongs to the UPF0677 family.</text>
</comment>
<evidence type="ECO:0000256" key="5">
    <source>
        <dbReference type="ARBA" id="ARBA00022691"/>
    </source>
</evidence>
<keyword evidence="3 6" id="KW-0489">Methyltransferase</keyword>
<sequence>MTDLDASLPPSVRSAGDSWTITELVGATALGVAASRAAESAGPDPLIRDDFARLLVSPAGPAWARLADPELAWLDGDQHGQRSHRCGIDYQAVRTHFFDEYFADAIGAGIRQAVILAAGLDSRAYRLDWSAGTAVYEIDQPQVLEYKAGILQQHGAVPSAIRRPVPVDLRDDWPAALTAAGFDRTQPTAWLAEGLLPYLPSDAQDRLFEMVTALSAPESQFAIEMFGMNSRSNSSRWLRMRERLGLDVNVHALTYHEPDRSDAAAWLADHGWHVHSVRNRDEMARLGRPVPDDLADEAVRSTLLRARLAKPTPDQGSTKEHRP</sequence>
<evidence type="ECO:0000313" key="7">
    <source>
        <dbReference type="EMBL" id="ORB06646.1"/>
    </source>
</evidence>
<keyword evidence="5 6" id="KW-0949">S-adenosyl-L-methionine</keyword>
<protein>
    <recommendedName>
        <fullName evidence="6">S-adenosyl-L-methionine-dependent methyltransferase</fullName>
        <ecNumber evidence="6">2.1.1.-</ecNumber>
    </recommendedName>
</protein>
<name>A0A1X0FY65_MYCNT</name>
<comment type="caution">
    <text evidence="7">The sequence shown here is derived from an EMBL/GenBank/DDBJ whole genome shotgun (WGS) entry which is preliminary data.</text>
</comment>
<dbReference type="InterPro" id="IPR007213">
    <property type="entry name" value="Ppm1/Ppm2/Tcmp"/>
</dbReference>
<gene>
    <name evidence="7" type="ORF">BST30_09465</name>
</gene>
<dbReference type="RefSeq" id="WP_083094627.1">
    <property type="nucleotide sequence ID" value="NZ_AP022590.1"/>
</dbReference>
<dbReference type="InterPro" id="IPR029063">
    <property type="entry name" value="SAM-dependent_MTases_sf"/>
</dbReference>
<evidence type="ECO:0000256" key="6">
    <source>
        <dbReference type="RuleBase" id="RU362030"/>
    </source>
</evidence>
<accession>A0A1X0FY65</accession>
<keyword evidence="4 7" id="KW-0808">Transferase</keyword>
<dbReference type="EC" id="2.1.1.-" evidence="6"/>
<dbReference type="PANTHER" id="PTHR43619:SF2">
    <property type="entry name" value="S-ADENOSYL-L-METHIONINE-DEPENDENT METHYLTRANSFERASES SUPERFAMILY PROTEIN"/>
    <property type="match status" value="1"/>
</dbReference>
<dbReference type="GO" id="GO:0032259">
    <property type="term" value="P:methylation"/>
    <property type="evidence" value="ECO:0007669"/>
    <property type="project" value="UniProtKB-KW"/>
</dbReference>
<dbReference type="InterPro" id="IPR011610">
    <property type="entry name" value="SAM_mthyl_Trfase_ML2640-like"/>
</dbReference>
<comment type="function">
    <text evidence="1 6">Exhibits S-adenosyl-L-methionine-dependent methyltransferase activity.</text>
</comment>
<dbReference type="Pfam" id="PF04072">
    <property type="entry name" value="LCM"/>
    <property type="match status" value="1"/>
</dbReference>
<evidence type="ECO:0000256" key="4">
    <source>
        <dbReference type="ARBA" id="ARBA00022679"/>
    </source>
</evidence>
<dbReference type="NCBIfam" id="TIGR00027">
    <property type="entry name" value="mthyl_TIGR00027"/>
    <property type="match status" value="1"/>
</dbReference>
<evidence type="ECO:0000256" key="2">
    <source>
        <dbReference type="ARBA" id="ARBA00008138"/>
    </source>
</evidence>
<dbReference type="GO" id="GO:0008168">
    <property type="term" value="F:methyltransferase activity"/>
    <property type="evidence" value="ECO:0007669"/>
    <property type="project" value="UniProtKB-UniRule"/>
</dbReference>
<reference evidence="7 8" key="1">
    <citation type="submission" date="2017-02" db="EMBL/GenBank/DDBJ databases">
        <title>The new phylogeny of genus Mycobacterium.</title>
        <authorList>
            <person name="Tortoli E."/>
            <person name="Trovato A."/>
            <person name="Cirillo D.M."/>
        </authorList>
    </citation>
    <scope>NUCLEOTIDE SEQUENCE [LARGE SCALE GENOMIC DNA]</scope>
    <source>
        <strain evidence="7 8">DSM 45255</strain>
    </source>
</reference>
<dbReference type="AlphaFoldDB" id="A0A1X0FY65"/>
<evidence type="ECO:0000313" key="8">
    <source>
        <dbReference type="Proteomes" id="UP000192760"/>
    </source>
</evidence>